<dbReference type="GO" id="GO:0009055">
    <property type="term" value="F:electron transfer activity"/>
    <property type="evidence" value="ECO:0007669"/>
    <property type="project" value="InterPro"/>
</dbReference>
<feature type="chain" id="PRO_5033053788" description="Quinohemoprotein amine dehydrogenase alpha subunit haem binding domain-containing protein" evidence="1">
    <location>
        <begin position="25"/>
        <end position="98"/>
    </location>
</feature>
<accession>A0A829YA95</accession>
<evidence type="ECO:0000256" key="1">
    <source>
        <dbReference type="SAM" id="SignalP"/>
    </source>
</evidence>
<reference evidence="3" key="1">
    <citation type="submission" date="2020-01" db="EMBL/GenBank/DDBJ databases">
        <title>'Steroidobacter agaridevorans' sp. nov., agar-degrading bacteria isolated from rhizosphere soils.</title>
        <authorList>
            <person name="Ikenaga M."/>
            <person name="Kataoka M."/>
            <person name="Murouchi A."/>
            <person name="Katsuragi S."/>
            <person name="Sakai M."/>
        </authorList>
    </citation>
    <scope>NUCLEOTIDE SEQUENCE [LARGE SCALE GENOMIC DNA]</scope>
    <source>
        <strain evidence="3">YU21-B</strain>
    </source>
</reference>
<dbReference type="AlphaFoldDB" id="A0A829YA95"/>
<dbReference type="Gene3D" id="1.10.760.10">
    <property type="entry name" value="Cytochrome c-like domain"/>
    <property type="match status" value="1"/>
</dbReference>
<keyword evidence="1" id="KW-0732">Signal</keyword>
<gene>
    <name evidence="2" type="ORF">GCM10011487_21000</name>
</gene>
<protein>
    <recommendedName>
        <fullName evidence="4">Quinohemoprotein amine dehydrogenase alpha subunit haem binding domain-containing protein</fullName>
    </recommendedName>
</protein>
<evidence type="ECO:0000313" key="2">
    <source>
        <dbReference type="EMBL" id="GFE80100.1"/>
    </source>
</evidence>
<feature type="signal peptide" evidence="1">
    <location>
        <begin position="1"/>
        <end position="24"/>
    </location>
</feature>
<proteinExistence type="predicted"/>
<dbReference type="GO" id="GO:0020037">
    <property type="term" value="F:heme binding"/>
    <property type="evidence" value="ECO:0007669"/>
    <property type="project" value="InterPro"/>
</dbReference>
<dbReference type="EMBL" id="BLJN01000002">
    <property type="protein sequence ID" value="GFE80100.1"/>
    <property type="molecule type" value="Genomic_DNA"/>
</dbReference>
<dbReference type="InterPro" id="IPR036909">
    <property type="entry name" value="Cyt_c-like_dom_sf"/>
</dbReference>
<comment type="caution">
    <text evidence="2">The sequence shown here is derived from an EMBL/GenBank/DDBJ whole genome shotgun (WGS) entry which is preliminary data.</text>
</comment>
<dbReference type="SUPFAM" id="SSF46626">
    <property type="entry name" value="Cytochrome c"/>
    <property type="match status" value="1"/>
</dbReference>
<dbReference type="RefSeq" id="WP_161811828.1">
    <property type="nucleotide sequence ID" value="NZ_BLJN01000002.1"/>
</dbReference>
<sequence>MFHSTRLARIAIFASIFAGLPLWAEQAPSEPPAGPGLELIQRSCISCHDIYMITTKRKTPQQWAEVMDLMAARGAEVTPEEMQVIEAYLSQNFSASTH</sequence>
<organism evidence="2 3">
    <name type="scientific">Steroidobacter agaridevorans</name>
    <dbReference type="NCBI Taxonomy" id="2695856"/>
    <lineage>
        <taxon>Bacteria</taxon>
        <taxon>Pseudomonadati</taxon>
        <taxon>Pseudomonadota</taxon>
        <taxon>Gammaproteobacteria</taxon>
        <taxon>Steroidobacterales</taxon>
        <taxon>Steroidobacteraceae</taxon>
        <taxon>Steroidobacter</taxon>
    </lineage>
</organism>
<dbReference type="Proteomes" id="UP000445000">
    <property type="component" value="Unassembled WGS sequence"/>
</dbReference>
<evidence type="ECO:0008006" key="4">
    <source>
        <dbReference type="Google" id="ProtNLM"/>
    </source>
</evidence>
<evidence type="ECO:0000313" key="3">
    <source>
        <dbReference type="Proteomes" id="UP000445000"/>
    </source>
</evidence>
<keyword evidence="3" id="KW-1185">Reference proteome</keyword>
<name>A0A829YA95_9GAMM</name>